<keyword evidence="4 7" id="KW-1133">Transmembrane helix</keyword>
<keyword evidence="9" id="KW-1185">Reference proteome</keyword>
<dbReference type="GO" id="GO:0016020">
    <property type="term" value="C:membrane"/>
    <property type="evidence" value="ECO:0007669"/>
    <property type="project" value="UniProtKB-SubCell"/>
</dbReference>
<keyword evidence="5 7" id="KW-0472">Membrane</keyword>
<feature type="transmembrane region" description="Helical" evidence="7">
    <location>
        <begin position="40"/>
        <end position="57"/>
    </location>
</feature>
<reference evidence="8" key="1">
    <citation type="submission" date="2023-04" db="EMBL/GenBank/DDBJ databases">
        <title>Black Yeasts Isolated from many extreme environments.</title>
        <authorList>
            <person name="Coleine C."/>
            <person name="Stajich J.E."/>
            <person name="Selbmann L."/>
        </authorList>
    </citation>
    <scope>NUCLEOTIDE SEQUENCE</scope>
    <source>
        <strain evidence="8">CCFEE 5312</strain>
    </source>
</reference>
<evidence type="ECO:0000256" key="3">
    <source>
        <dbReference type="ARBA" id="ARBA00022692"/>
    </source>
</evidence>
<gene>
    <name evidence="8" type="ORF">LTR09_009236</name>
</gene>
<accession>A0AAJ0D9I9</accession>
<feature type="region of interest" description="Disordered" evidence="6">
    <location>
        <begin position="1"/>
        <end position="26"/>
    </location>
</feature>
<evidence type="ECO:0000256" key="1">
    <source>
        <dbReference type="ARBA" id="ARBA00004141"/>
    </source>
</evidence>
<evidence type="ECO:0000256" key="7">
    <source>
        <dbReference type="SAM" id="Phobius"/>
    </source>
</evidence>
<evidence type="ECO:0000313" key="8">
    <source>
        <dbReference type="EMBL" id="KAK3049568.1"/>
    </source>
</evidence>
<evidence type="ECO:0000313" key="9">
    <source>
        <dbReference type="Proteomes" id="UP001271007"/>
    </source>
</evidence>
<dbReference type="Proteomes" id="UP001271007">
    <property type="component" value="Unassembled WGS sequence"/>
</dbReference>
<dbReference type="SUPFAM" id="SSF103473">
    <property type="entry name" value="MFS general substrate transporter"/>
    <property type="match status" value="1"/>
</dbReference>
<dbReference type="Gene3D" id="1.20.1250.20">
    <property type="entry name" value="MFS general substrate transporter like domains"/>
    <property type="match status" value="1"/>
</dbReference>
<dbReference type="PANTHER" id="PTHR43791:SF47">
    <property type="entry name" value="MAJOR FACILITATOR SUPERFAMILY (MFS) PROFILE DOMAIN-CONTAINING PROTEIN-RELATED"/>
    <property type="match status" value="1"/>
</dbReference>
<dbReference type="PANTHER" id="PTHR43791">
    <property type="entry name" value="PERMEASE-RELATED"/>
    <property type="match status" value="1"/>
</dbReference>
<keyword evidence="2" id="KW-0813">Transport</keyword>
<protein>
    <submittedName>
        <fullName evidence="8">Uncharacterized protein</fullName>
    </submittedName>
</protein>
<feature type="transmembrane region" description="Helical" evidence="7">
    <location>
        <begin position="77"/>
        <end position="95"/>
    </location>
</feature>
<dbReference type="EMBL" id="JAWDJX010000039">
    <property type="protein sequence ID" value="KAK3049568.1"/>
    <property type="molecule type" value="Genomic_DNA"/>
</dbReference>
<dbReference type="InterPro" id="IPR036259">
    <property type="entry name" value="MFS_trans_sf"/>
</dbReference>
<keyword evidence="3 7" id="KW-0812">Transmembrane</keyword>
<dbReference type="AlphaFoldDB" id="A0AAJ0D9I9"/>
<comment type="subcellular location">
    <subcellularLocation>
        <location evidence="1">Membrane</location>
        <topology evidence="1">Multi-pass membrane protein</topology>
    </subcellularLocation>
</comment>
<evidence type="ECO:0000256" key="5">
    <source>
        <dbReference type="ARBA" id="ARBA00023136"/>
    </source>
</evidence>
<name>A0AAJ0D9I9_9PEZI</name>
<evidence type="ECO:0000256" key="6">
    <source>
        <dbReference type="SAM" id="MobiDB-lite"/>
    </source>
</evidence>
<proteinExistence type="predicted"/>
<organism evidence="8 9">
    <name type="scientific">Extremus antarcticus</name>
    <dbReference type="NCBI Taxonomy" id="702011"/>
    <lineage>
        <taxon>Eukaryota</taxon>
        <taxon>Fungi</taxon>
        <taxon>Dikarya</taxon>
        <taxon>Ascomycota</taxon>
        <taxon>Pezizomycotina</taxon>
        <taxon>Dothideomycetes</taxon>
        <taxon>Dothideomycetidae</taxon>
        <taxon>Mycosphaerellales</taxon>
        <taxon>Extremaceae</taxon>
        <taxon>Extremus</taxon>
    </lineage>
</organism>
<evidence type="ECO:0000256" key="4">
    <source>
        <dbReference type="ARBA" id="ARBA00022989"/>
    </source>
</evidence>
<comment type="caution">
    <text evidence="8">The sequence shown here is derived from an EMBL/GenBank/DDBJ whole genome shotgun (WGS) entry which is preliminary data.</text>
</comment>
<evidence type="ECO:0000256" key="2">
    <source>
        <dbReference type="ARBA" id="ARBA00022448"/>
    </source>
</evidence>
<dbReference type="GO" id="GO:0022857">
    <property type="term" value="F:transmembrane transporter activity"/>
    <property type="evidence" value="ECO:0007669"/>
    <property type="project" value="TreeGrafter"/>
</dbReference>
<sequence length="116" mass="13160">MDSFKEDGKTDYVDERGTQPADDYDLDYEDPRVKQIKRKVDLRLSLILALMYIVNQIDRTNLGNAAVAGMDVDLNLIGNRYTIIVVVFFPFYILFNPVATVCARKLGPRPFLAAIT</sequence>
<feature type="compositionally biased region" description="Basic and acidic residues" evidence="6">
    <location>
        <begin position="1"/>
        <end position="17"/>
    </location>
</feature>